<name>A0ABP7GZL0_9FLAO</name>
<dbReference type="InterPro" id="IPR006015">
    <property type="entry name" value="Universal_stress_UspA"/>
</dbReference>
<accession>A0ABP7GZL0</accession>
<dbReference type="InterPro" id="IPR006016">
    <property type="entry name" value="UspA"/>
</dbReference>
<dbReference type="CDD" id="cd00293">
    <property type="entry name" value="USP-like"/>
    <property type="match status" value="1"/>
</dbReference>
<evidence type="ECO:0000313" key="3">
    <source>
        <dbReference type="EMBL" id="GAA3779534.1"/>
    </source>
</evidence>
<proteinExistence type="inferred from homology"/>
<keyword evidence="4" id="KW-1185">Reference proteome</keyword>
<dbReference type="PRINTS" id="PR01438">
    <property type="entry name" value="UNVRSLSTRESS"/>
</dbReference>
<comment type="caution">
    <text evidence="3">The sequence shown here is derived from an EMBL/GenBank/DDBJ whole genome shotgun (WGS) entry which is preliminary data.</text>
</comment>
<dbReference type="PANTHER" id="PTHR46268:SF6">
    <property type="entry name" value="UNIVERSAL STRESS PROTEIN UP12"/>
    <property type="match status" value="1"/>
</dbReference>
<organism evidence="3 4">
    <name type="scientific">Corallibacter vietnamensis</name>
    <dbReference type="NCBI Taxonomy" id="904130"/>
    <lineage>
        <taxon>Bacteria</taxon>
        <taxon>Pseudomonadati</taxon>
        <taxon>Bacteroidota</taxon>
        <taxon>Flavobacteriia</taxon>
        <taxon>Flavobacteriales</taxon>
        <taxon>Flavobacteriaceae</taxon>
        <taxon>Corallibacter</taxon>
    </lineage>
</organism>
<dbReference type="Proteomes" id="UP001501456">
    <property type="component" value="Unassembled WGS sequence"/>
</dbReference>
<gene>
    <name evidence="3" type="ORF">GCM10022271_09700</name>
</gene>
<dbReference type="Gene3D" id="3.40.50.620">
    <property type="entry name" value="HUPs"/>
    <property type="match status" value="2"/>
</dbReference>
<evidence type="ECO:0000259" key="2">
    <source>
        <dbReference type="Pfam" id="PF00582"/>
    </source>
</evidence>
<comment type="similarity">
    <text evidence="1">Belongs to the universal stress protein A family.</text>
</comment>
<dbReference type="SUPFAM" id="SSF52402">
    <property type="entry name" value="Adenine nucleotide alpha hydrolases-like"/>
    <property type="match status" value="2"/>
</dbReference>
<evidence type="ECO:0000256" key="1">
    <source>
        <dbReference type="ARBA" id="ARBA00008791"/>
    </source>
</evidence>
<sequence>MIEMSFFILKFKNQTYYLTDYLYFMKKILVPTDFSKEAENALKVAAHLAKKHNSEIYLLHMLELPLDQVDMLSQHSELPEAMFFMKLAHQKFEETMSQDYLNDVTVHETVDFNQTFTGISNTCKEHGIDLIIMGSHGVSGIKEIFIGSNTEKVVRSSDIPVLVIKNHHDAFEINNFVFASDFKNDNKETYKQASQLASLFNAKIHLLLVNTAGNFITTSKANSRILDFIKDTDFKNYTINIYNDESVEKGILNFSHEINADLIGISTHGRQGIAHFFNGSISEDLVNHAKRPVITFKI</sequence>
<dbReference type="Pfam" id="PF00582">
    <property type="entry name" value="Usp"/>
    <property type="match status" value="2"/>
</dbReference>
<evidence type="ECO:0000313" key="4">
    <source>
        <dbReference type="Proteomes" id="UP001501456"/>
    </source>
</evidence>
<dbReference type="InterPro" id="IPR014729">
    <property type="entry name" value="Rossmann-like_a/b/a_fold"/>
</dbReference>
<dbReference type="EMBL" id="BAABBI010000001">
    <property type="protein sequence ID" value="GAA3779534.1"/>
    <property type="molecule type" value="Genomic_DNA"/>
</dbReference>
<feature type="domain" description="UspA" evidence="2">
    <location>
        <begin position="246"/>
        <end position="296"/>
    </location>
</feature>
<feature type="domain" description="UspA" evidence="2">
    <location>
        <begin position="25"/>
        <end position="165"/>
    </location>
</feature>
<dbReference type="PANTHER" id="PTHR46268">
    <property type="entry name" value="STRESS RESPONSE PROTEIN NHAX"/>
    <property type="match status" value="1"/>
</dbReference>
<protein>
    <submittedName>
        <fullName evidence="3">Universal stress protein</fullName>
    </submittedName>
</protein>
<reference evidence="4" key="1">
    <citation type="journal article" date="2019" name="Int. J. Syst. Evol. Microbiol.">
        <title>The Global Catalogue of Microorganisms (GCM) 10K type strain sequencing project: providing services to taxonomists for standard genome sequencing and annotation.</title>
        <authorList>
            <consortium name="The Broad Institute Genomics Platform"/>
            <consortium name="The Broad Institute Genome Sequencing Center for Infectious Disease"/>
            <person name="Wu L."/>
            <person name="Ma J."/>
        </authorList>
    </citation>
    <scope>NUCLEOTIDE SEQUENCE [LARGE SCALE GENOMIC DNA]</scope>
    <source>
        <strain evidence="4">JCM 17525</strain>
    </source>
</reference>